<dbReference type="GO" id="GO:0004222">
    <property type="term" value="F:metalloendopeptidase activity"/>
    <property type="evidence" value="ECO:0007669"/>
    <property type="project" value="TreeGrafter"/>
</dbReference>
<dbReference type="PANTHER" id="PTHR45702">
    <property type="entry name" value="ADAM10/ADAM17 METALLOPEPTIDASE FAMILY MEMBER"/>
    <property type="match status" value="1"/>
</dbReference>
<gene>
    <name evidence="3" type="ORF">A3Q56_04663</name>
</gene>
<evidence type="ECO:0000313" key="3">
    <source>
        <dbReference type="EMBL" id="OAF67623.1"/>
    </source>
</evidence>
<dbReference type="PANTHER" id="PTHR45702:SF6">
    <property type="entry name" value="DISINTEGRIN AND METALLOPROTEINASE DOMAIN-CONTAINING PROTEIN 17"/>
    <property type="match status" value="1"/>
</dbReference>
<keyword evidence="1" id="KW-0472">Membrane</keyword>
<proteinExistence type="predicted"/>
<sequence>MCNGTSNVCPPPNHKKDGSKCIGGGTCKNGICLSFCESIGKLSCSCDKLETSCKMCCKADVNSVCDTEKNLFNDVYDLSDGSSCIIGTCEKGVCIKQIRKVTERLWNFIETITINKALLFMKENVVASTLFFSLILYIPIAIIIAIVDYKLTKKDEKDVAWRNIKNDQLIFT</sequence>
<organism evidence="3 4">
    <name type="scientific">Intoshia linei</name>
    <dbReference type="NCBI Taxonomy" id="1819745"/>
    <lineage>
        <taxon>Eukaryota</taxon>
        <taxon>Metazoa</taxon>
        <taxon>Spiralia</taxon>
        <taxon>Lophotrochozoa</taxon>
        <taxon>Mesozoa</taxon>
        <taxon>Orthonectida</taxon>
        <taxon>Rhopaluridae</taxon>
        <taxon>Intoshia</taxon>
    </lineage>
</organism>
<keyword evidence="4" id="KW-1185">Reference proteome</keyword>
<feature type="transmembrane region" description="Helical" evidence="1">
    <location>
        <begin position="125"/>
        <end position="147"/>
    </location>
</feature>
<accession>A0A177B1W9</accession>
<dbReference type="AlphaFoldDB" id="A0A177B1W9"/>
<reference evidence="3 4" key="1">
    <citation type="submission" date="2016-04" db="EMBL/GenBank/DDBJ databases">
        <title>The genome of Intoshia linei affirms orthonectids as highly simplified spiralians.</title>
        <authorList>
            <person name="Mikhailov K.V."/>
            <person name="Slusarev G.S."/>
            <person name="Nikitin M.A."/>
            <person name="Logacheva M.D."/>
            <person name="Penin A."/>
            <person name="Aleoshin V."/>
            <person name="Panchin Y.V."/>
        </authorList>
    </citation>
    <scope>NUCLEOTIDE SEQUENCE [LARGE SCALE GENOMIC DNA]</scope>
    <source>
        <strain evidence="3">Intl2013</strain>
        <tissue evidence="3">Whole animal</tissue>
    </source>
</reference>
<dbReference type="Gene3D" id="4.10.70.30">
    <property type="match status" value="1"/>
</dbReference>
<dbReference type="GO" id="GO:0005886">
    <property type="term" value="C:plasma membrane"/>
    <property type="evidence" value="ECO:0007669"/>
    <property type="project" value="TreeGrafter"/>
</dbReference>
<dbReference type="Proteomes" id="UP000078046">
    <property type="component" value="Unassembled WGS sequence"/>
</dbReference>
<dbReference type="EMBL" id="LWCA01000615">
    <property type="protein sequence ID" value="OAF67623.1"/>
    <property type="molecule type" value="Genomic_DNA"/>
</dbReference>
<evidence type="ECO:0000259" key="2">
    <source>
        <dbReference type="Pfam" id="PF16698"/>
    </source>
</evidence>
<dbReference type="InterPro" id="IPR032029">
    <property type="entry name" value="ADAM17_MPD"/>
</dbReference>
<protein>
    <recommendedName>
        <fullName evidence="2">ADAM17 membrane-proximal domain-containing protein</fullName>
    </recommendedName>
</protein>
<dbReference type="Pfam" id="PF16698">
    <property type="entry name" value="ADAM17_MPD"/>
    <property type="match status" value="1"/>
</dbReference>
<feature type="domain" description="ADAM17 membrane-proximal" evidence="2">
    <location>
        <begin position="35"/>
        <end position="94"/>
    </location>
</feature>
<keyword evidence="1" id="KW-1133">Transmembrane helix</keyword>
<dbReference type="GO" id="GO:0007219">
    <property type="term" value="P:Notch signaling pathway"/>
    <property type="evidence" value="ECO:0007669"/>
    <property type="project" value="TreeGrafter"/>
</dbReference>
<evidence type="ECO:0000313" key="4">
    <source>
        <dbReference type="Proteomes" id="UP000078046"/>
    </source>
</evidence>
<comment type="caution">
    <text evidence="3">The sequence shown here is derived from an EMBL/GenBank/DDBJ whole genome shotgun (WGS) entry which is preliminary data.</text>
</comment>
<dbReference type="OrthoDB" id="2131567at2759"/>
<evidence type="ECO:0000256" key="1">
    <source>
        <dbReference type="SAM" id="Phobius"/>
    </source>
</evidence>
<name>A0A177B1W9_9BILA</name>
<keyword evidence="1" id="KW-0812">Transmembrane</keyword>
<dbReference type="GO" id="GO:0006509">
    <property type="term" value="P:membrane protein ectodomain proteolysis"/>
    <property type="evidence" value="ECO:0007669"/>
    <property type="project" value="TreeGrafter"/>
</dbReference>
<dbReference type="InterPro" id="IPR051489">
    <property type="entry name" value="ADAM_Metalloproteinase"/>
</dbReference>